<evidence type="ECO:0000313" key="2">
    <source>
        <dbReference type="EMBL" id="KAE9527894.1"/>
    </source>
</evidence>
<evidence type="ECO:0000256" key="1">
    <source>
        <dbReference type="SAM" id="Phobius"/>
    </source>
</evidence>
<reference evidence="2 3" key="1">
    <citation type="submission" date="2019-08" db="EMBL/GenBank/DDBJ databases">
        <title>The genome of the soybean aphid Biotype 1, its phylome, world population structure and adaptation to the North American continent.</title>
        <authorList>
            <person name="Giordano R."/>
            <person name="Donthu R.K."/>
            <person name="Hernandez A.G."/>
            <person name="Wright C.L."/>
            <person name="Zimin A.V."/>
        </authorList>
    </citation>
    <scope>NUCLEOTIDE SEQUENCE [LARGE SCALE GENOMIC DNA]</scope>
    <source>
        <tissue evidence="2">Whole aphids</tissue>
    </source>
</reference>
<feature type="transmembrane region" description="Helical" evidence="1">
    <location>
        <begin position="15"/>
        <end position="35"/>
    </location>
</feature>
<sequence>MTDIVLPTLFTCAGYGTLLVICIVFLPSAIAGSLLTATDSFGLLTRTAIRVGLLTMVFDIVFSVNKPLLFSSCSLNSCHGDFSETCTPKLASFDDSVLESESIISTSSSESKISMLENCCCVCFNDDGHCKFNNAEYAEFICSVIGGCCCSLIKTEEVEGCWLVSDNMGCCSGQIKIKKSSIRSRNRCCRQFR</sequence>
<dbReference type="EMBL" id="VYZN01000050">
    <property type="protein sequence ID" value="KAE9527894.1"/>
    <property type="molecule type" value="Genomic_DNA"/>
</dbReference>
<keyword evidence="1" id="KW-1133">Transmembrane helix</keyword>
<proteinExistence type="predicted"/>
<dbReference type="Proteomes" id="UP000475862">
    <property type="component" value="Unassembled WGS sequence"/>
</dbReference>
<keyword evidence="1" id="KW-0472">Membrane</keyword>
<keyword evidence="3" id="KW-1185">Reference proteome</keyword>
<protein>
    <submittedName>
        <fullName evidence="2">Uncharacterized protein</fullName>
    </submittedName>
</protein>
<keyword evidence="1" id="KW-0812">Transmembrane</keyword>
<gene>
    <name evidence="2" type="ORF">AGLY_012718</name>
</gene>
<dbReference type="AlphaFoldDB" id="A0A6G0TAK9"/>
<name>A0A6G0TAK9_APHGL</name>
<evidence type="ECO:0000313" key="3">
    <source>
        <dbReference type="Proteomes" id="UP000475862"/>
    </source>
</evidence>
<comment type="caution">
    <text evidence="2">The sequence shown here is derived from an EMBL/GenBank/DDBJ whole genome shotgun (WGS) entry which is preliminary data.</text>
</comment>
<accession>A0A6G0TAK9</accession>
<organism evidence="2 3">
    <name type="scientific">Aphis glycines</name>
    <name type="common">Soybean aphid</name>
    <dbReference type="NCBI Taxonomy" id="307491"/>
    <lineage>
        <taxon>Eukaryota</taxon>
        <taxon>Metazoa</taxon>
        <taxon>Ecdysozoa</taxon>
        <taxon>Arthropoda</taxon>
        <taxon>Hexapoda</taxon>
        <taxon>Insecta</taxon>
        <taxon>Pterygota</taxon>
        <taxon>Neoptera</taxon>
        <taxon>Paraneoptera</taxon>
        <taxon>Hemiptera</taxon>
        <taxon>Sternorrhyncha</taxon>
        <taxon>Aphidomorpha</taxon>
        <taxon>Aphidoidea</taxon>
        <taxon>Aphididae</taxon>
        <taxon>Aphidini</taxon>
        <taxon>Aphis</taxon>
        <taxon>Aphis</taxon>
    </lineage>
</organism>